<proteinExistence type="predicted"/>
<feature type="compositionally biased region" description="Polar residues" evidence="1">
    <location>
        <begin position="15"/>
        <end position="28"/>
    </location>
</feature>
<evidence type="ECO:0000313" key="3">
    <source>
        <dbReference type="Proteomes" id="UP001501469"/>
    </source>
</evidence>
<dbReference type="Proteomes" id="UP001501469">
    <property type="component" value="Unassembled WGS sequence"/>
</dbReference>
<keyword evidence="3" id="KW-1185">Reference proteome</keyword>
<comment type="caution">
    <text evidence="2">The sequence shown here is derived from an EMBL/GenBank/DDBJ whole genome shotgun (WGS) entry which is preliminary data.</text>
</comment>
<name>A0ABP7U4R2_9BACT</name>
<sequence length="66" mass="6984">MPGSKKFLLLPGLPANTQPSAGGTHTTDSGIKEQIMDEMNLAGPLIGHNLTGGIWATQKTDFSRFS</sequence>
<evidence type="ECO:0000313" key="2">
    <source>
        <dbReference type="EMBL" id="GAA4035936.1"/>
    </source>
</evidence>
<evidence type="ECO:0000256" key="1">
    <source>
        <dbReference type="SAM" id="MobiDB-lite"/>
    </source>
</evidence>
<feature type="region of interest" description="Disordered" evidence="1">
    <location>
        <begin position="1"/>
        <end position="28"/>
    </location>
</feature>
<gene>
    <name evidence="2" type="ORF">GCM10022409_20980</name>
</gene>
<organism evidence="2 3">
    <name type="scientific">Hymenobacter glaciei</name>
    <dbReference type="NCBI Taxonomy" id="877209"/>
    <lineage>
        <taxon>Bacteria</taxon>
        <taxon>Pseudomonadati</taxon>
        <taxon>Bacteroidota</taxon>
        <taxon>Cytophagia</taxon>
        <taxon>Cytophagales</taxon>
        <taxon>Hymenobacteraceae</taxon>
        <taxon>Hymenobacter</taxon>
    </lineage>
</organism>
<reference evidence="3" key="1">
    <citation type="journal article" date="2019" name="Int. J. Syst. Evol. Microbiol.">
        <title>The Global Catalogue of Microorganisms (GCM) 10K type strain sequencing project: providing services to taxonomists for standard genome sequencing and annotation.</title>
        <authorList>
            <consortium name="The Broad Institute Genomics Platform"/>
            <consortium name="The Broad Institute Genome Sequencing Center for Infectious Disease"/>
            <person name="Wu L."/>
            <person name="Ma J."/>
        </authorList>
    </citation>
    <scope>NUCLEOTIDE SEQUENCE [LARGE SCALE GENOMIC DNA]</scope>
    <source>
        <strain evidence="3">JCM 17225</strain>
    </source>
</reference>
<dbReference type="EMBL" id="BAABDK010000016">
    <property type="protein sequence ID" value="GAA4035936.1"/>
    <property type="molecule type" value="Genomic_DNA"/>
</dbReference>
<protein>
    <submittedName>
        <fullName evidence="2">Uncharacterized protein</fullName>
    </submittedName>
</protein>
<accession>A0ABP7U4R2</accession>